<reference evidence="2 3" key="1">
    <citation type="submission" date="2020-10" db="EMBL/GenBank/DDBJ databases">
        <title>Sequencing the genomes of 1000 actinobacteria strains.</title>
        <authorList>
            <person name="Klenk H.-P."/>
        </authorList>
    </citation>
    <scope>NUCLEOTIDE SEQUENCE [LARGE SCALE GENOMIC DNA]</scope>
    <source>
        <strain evidence="2 3">DSM 43748</strain>
    </source>
</reference>
<dbReference type="InterPro" id="IPR026000">
    <property type="entry name" value="Apc5_dom"/>
</dbReference>
<sequence length="892" mass="97194">MLTAFTVAGLAAGIAAVADSKPWATVIWAGVGGVGTAFAPTLWEYMRDRRDAVEALEGTAEIPPVGPASLLHPLRAVVPFAGRERELSELLTWCCDPDTERLRLLVGPGGVGKSRLALELAVRLGPSWGFLGIRDDAETEALSRWRSVSEDRVLLVVDYAETRTDLAALLLDVVSDTDRQVRVLLLARSAGEWWQQLGAQAARVRQMVAAAGDGLVLAEAVRESAADHQLVLEAVPHFAAALGVAAPEWVDVELGEGPQRILDLHAAALAAVLRSTSAEHSRPVTVRVADVLMELLGHERRYWLQTAQARGFLAGAYGMSPLMVEQTVAAGTLLGARDREQACDVVGRVPDATASVRVADWLRELYPPDDGRGWLGRLHPDRLAEFHVTYQLCRSPALLSACLEDLDSEQGRRALVMLARAAQELDPAAEILQQLLPAVAAEAGSVAAPRETLVALYEVLPSESVILANTHLLLAQRILDSIPNDSEAEERARWLSLVGMHLTALGRPTDALTAHQEAVTYYRNLADENPALYRADLARSVGSLGTCLSQLGRSADALTAAKLAANIYIELVEHQPARYYAPLANALSHLGVQYSELGHHADALDAIELAVSIFRTLVESRPNIHRSDLAESLSNLGACFSAMGRHTEGRLVLEEAVSIYRDMAEDYPDRYRPELARALANLSMGFEKVRQTPEALTAAQEATALYRELVERYPDRYNHYFAGCLASLGSCLWRLGRISDALAAEKEAVRIRRAQAVTYPDRHRSDLAIALSNLSATLSSTNCLPEALEAIEEAVIILRELPTTYSEGNRADFADALSNLGATLSRLNRPTEALPVIQEASDIYRDLVERYPIRYLPDLARSLSHLAACLAELGYTEESKRIEEELNILDST</sequence>
<keyword evidence="3" id="KW-1185">Reference proteome</keyword>
<proteinExistence type="predicted"/>
<dbReference type="SMART" id="SM00028">
    <property type="entry name" value="TPR"/>
    <property type="match status" value="8"/>
</dbReference>
<feature type="domain" description="Anaphase-promoting complex subunit 5" evidence="1">
    <location>
        <begin position="585"/>
        <end position="615"/>
    </location>
</feature>
<gene>
    <name evidence="2" type="ORF">H4W81_007373</name>
</gene>
<evidence type="ECO:0000259" key="1">
    <source>
        <dbReference type="Pfam" id="PF12862"/>
    </source>
</evidence>
<dbReference type="Proteomes" id="UP000661607">
    <property type="component" value="Unassembled WGS sequence"/>
</dbReference>
<dbReference type="InterPro" id="IPR011990">
    <property type="entry name" value="TPR-like_helical_dom_sf"/>
</dbReference>
<dbReference type="Pfam" id="PF12862">
    <property type="entry name" value="ANAPC5"/>
    <property type="match status" value="3"/>
</dbReference>
<dbReference type="InterPro" id="IPR027417">
    <property type="entry name" value="P-loop_NTPase"/>
</dbReference>
<dbReference type="RefSeq" id="WP_192778946.1">
    <property type="nucleotide sequence ID" value="NZ_BAAASY010000031.1"/>
</dbReference>
<dbReference type="SUPFAM" id="SSF52540">
    <property type="entry name" value="P-loop containing nucleoside triphosphate hydrolases"/>
    <property type="match status" value="1"/>
</dbReference>
<feature type="domain" description="Anaphase-promoting complex subunit 5" evidence="1">
    <location>
        <begin position="625"/>
        <end position="708"/>
    </location>
</feature>
<dbReference type="PANTHER" id="PTHR19959:SF119">
    <property type="entry name" value="FUNGAL LIPASE-LIKE DOMAIN-CONTAINING PROTEIN"/>
    <property type="match status" value="1"/>
</dbReference>
<accession>A0ABR9KRF5</accession>
<comment type="caution">
    <text evidence="2">The sequence shown here is derived from an EMBL/GenBank/DDBJ whole genome shotgun (WGS) entry which is preliminary data.</text>
</comment>
<dbReference type="EMBL" id="JADBEF010000001">
    <property type="protein sequence ID" value="MBE1564594.1"/>
    <property type="molecule type" value="Genomic_DNA"/>
</dbReference>
<dbReference type="PANTHER" id="PTHR19959">
    <property type="entry name" value="KINESIN LIGHT CHAIN"/>
    <property type="match status" value="1"/>
</dbReference>
<dbReference type="Pfam" id="PF13374">
    <property type="entry name" value="TPR_10"/>
    <property type="match status" value="1"/>
</dbReference>
<organism evidence="2 3">
    <name type="scientific">Nonomuraea africana</name>
    <dbReference type="NCBI Taxonomy" id="46171"/>
    <lineage>
        <taxon>Bacteria</taxon>
        <taxon>Bacillati</taxon>
        <taxon>Actinomycetota</taxon>
        <taxon>Actinomycetes</taxon>
        <taxon>Streptosporangiales</taxon>
        <taxon>Streptosporangiaceae</taxon>
        <taxon>Nonomuraea</taxon>
    </lineage>
</organism>
<dbReference type="Gene3D" id="3.40.50.300">
    <property type="entry name" value="P-loop containing nucleotide triphosphate hydrolases"/>
    <property type="match status" value="1"/>
</dbReference>
<evidence type="ECO:0000313" key="3">
    <source>
        <dbReference type="Proteomes" id="UP000661607"/>
    </source>
</evidence>
<dbReference type="Gene3D" id="1.25.40.10">
    <property type="entry name" value="Tetratricopeptide repeat domain"/>
    <property type="match status" value="3"/>
</dbReference>
<feature type="domain" description="Anaphase-promoting complex subunit 5" evidence="1">
    <location>
        <begin position="763"/>
        <end position="800"/>
    </location>
</feature>
<name>A0ABR9KRF5_9ACTN</name>
<dbReference type="InterPro" id="IPR019734">
    <property type="entry name" value="TPR_rpt"/>
</dbReference>
<protein>
    <submittedName>
        <fullName evidence="2">Tetratricopeptide (TPR) repeat protein</fullName>
    </submittedName>
</protein>
<dbReference type="SUPFAM" id="SSF48452">
    <property type="entry name" value="TPR-like"/>
    <property type="match status" value="2"/>
</dbReference>
<evidence type="ECO:0000313" key="2">
    <source>
        <dbReference type="EMBL" id="MBE1564594.1"/>
    </source>
</evidence>